<organism evidence="2 3">
    <name type="scientific">Pseudomonas luteola</name>
    <dbReference type="NCBI Taxonomy" id="47886"/>
    <lineage>
        <taxon>Bacteria</taxon>
        <taxon>Pseudomonadati</taxon>
        <taxon>Pseudomonadota</taxon>
        <taxon>Gammaproteobacteria</taxon>
        <taxon>Pseudomonadales</taxon>
        <taxon>Pseudomonadaceae</taxon>
        <taxon>Pseudomonas</taxon>
    </lineage>
</organism>
<dbReference type="EMBL" id="UAUF01000011">
    <property type="protein sequence ID" value="SPZ06380.1"/>
    <property type="molecule type" value="Genomic_DNA"/>
</dbReference>
<protein>
    <submittedName>
        <fullName evidence="2">Uncharacterized protein</fullName>
    </submittedName>
</protein>
<reference evidence="2 3" key="1">
    <citation type="submission" date="2018-06" db="EMBL/GenBank/DDBJ databases">
        <authorList>
            <consortium name="Pathogen Informatics"/>
            <person name="Doyle S."/>
        </authorList>
    </citation>
    <scope>NUCLEOTIDE SEQUENCE [LARGE SCALE GENOMIC DNA]</scope>
    <source>
        <strain evidence="2 3">NCTC11842</strain>
    </source>
</reference>
<evidence type="ECO:0000313" key="2">
    <source>
        <dbReference type="EMBL" id="SPZ06380.1"/>
    </source>
</evidence>
<reference evidence="1 4" key="2">
    <citation type="submission" date="2020-10" db="EMBL/GenBank/DDBJ databases">
        <title>Genome sequences of Pseudomonas isolates.</title>
        <authorList>
            <person name="Wessels L."/>
            <person name="Reich F."/>
            <person name="Hammerl J."/>
        </authorList>
    </citation>
    <scope>NUCLEOTIDE SEQUENCE [LARGE SCALE GENOMIC DNA]</scope>
    <source>
        <strain evidence="1 4">20-MO00624-0</strain>
    </source>
</reference>
<evidence type="ECO:0000313" key="3">
    <source>
        <dbReference type="Proteomes" id="UP000250443"/>
    </source>
</evidence>
<gene>
    <name evidence="1" type="ORF">IRZ65_09690</name>
    <name evidence="2" type="ORF">NCTC11842_02253</name>
</gene>
<dbReference type="Proteomes" id="UP000626180">
    <property type="component" value="Unassembled WGS sequence"/>
</dbReference>
<evidence type="ECO:0000313" key="4">
    <source>
        <dbReference type="Proteomes" id="UP000626180"/>
    </source>
</evidence>
<accession>A0A2X2EI61</accession>
<dbReference type="AlphaFoldDB" id="A0A2X2EI61"/>
<dbReference type="EMBL" id="JADMCD010000003">
    <property type="protein sequence ID" value="MBF8640957.1"/>
    <property type="molecule type" value="Genomic_DNA"/>
</dbReference>
<sequence>MTGRYELSSQRWALIEDIASPPRPWAVLAGMIDRCSMVCSESFAPAPNGVIYPNATALGKRSISIFANGGTTARLSAY</sequence>
<keyword evidence="4" id="KW-1185">Reference proteome</keyword>
<evidence type="ECO:0000313" key="1">
    <source>
        <dbReference type="EMBL" id="MBF8640957.1"/>
    </source>
</evidence>
<dbReference type="Proteomes" id="UP000250443">
    <property type="component" value="Unassembled WGS sequence"/>
</dbReference>
<proteinExistence type="predicted"/>
<name>A0A2X2EI61_PSELU</name>